<gene>
    <name evidence="2" type="ORF">SCHPADRAFT_380582</name>
</gene>
<evidence type="ECO:0000256" key="1">
    <source>
        <dbReference type="ARBA" id="ARBA00022679"/>
    </source>
</evidence>
<dbReference type="PANTHER" id="PTHR31642:SF310">
    <property type="entry name" value="FATTY ALCOHOL:CAFFEOYL-COA ACYLTRANSFERASE"/>
    <property type="match status" value="1"/>
</dbReference>
<organism evidence="2 3">
    <name type="scientific">Schizopora paradoxa</name>
    <dbReference type="NCBI Taxonomy" id="27342"/>
    <lineage>
        <taxon>Eukaryota</taxon>
        <taxon>Fungi</taxon>
        <taxon>Dikarya</taxon>
        <taxon>Basidiomycota</taxon>
        <taxon>Agaricomycotina</taxon>
        <taxon>Agaricomycetes</taxon>
        <taxon>Hymenochaetales</taxon>
        <taxon>Schizoporaceae</taxon>
        <taxon>Schizopora</taxon>
    </lineage>
</organism>
<dbReference type="EMBL" id="KQ085964">
    <property type="protein sequence ID" value="KLO13161.1"/>
    <property type="molecule type" value="Genomic_DNA"/>
</dbReference>
<sequence>MAIRCIVTPWHTEVVSRTMSSVDMQDEVFWVHPPTQPIGLRTRVGTRTMPLSGMNQIFNPCNQVFILPGPIDLDRLQKAIQSWLILVPHAAGRLTKEKDHSWAIKLSYPIPITVSNYAGTYTEDELYNVFPPILDPIPWVYWPPQDMENHPLTRFKITNLTRTGETAVAIHMCHAVVDGISLFRVLNMLNDLYCGAKLTSQKPVSFENYLGPPPPYLDPTGDAYARALERTPILKKGYDPETHLNKWMQSMLDTDRVDLYFTKDQMEILVQRANALLPAGTAHVKAASVLPAYLFTVLNRAYGRPKFNRALSVLGVRGQSAPEGSSYEFPSKTSGGMAIVQTVSEPFPTKDLFDFSALAVRLRDHTVDSMKPDTLLDITSVYEQRQLELAKKEEIAWMLPEDGDGILGINLMHRTEVRIHFGYGANQCRFITWPAIKHYLRAFMANPVQLDNGKWDARDDVIHVMFLVEKGFGNRIRDMVCEDLDAWTAEDARRQPLRAKM</sequence>
<dbReference type="InParanoid" id="A0A0H2S8F5"/>
<dbReference type="PANTHER" id="PTHR31642">
    <property type="entry name" value="TRICHOTHECENE 3-O-ACETYLTRANSFERASE"/>
    <property type="match status" value="1"/>
</dbReference>
<evidence type="ECO:0008006" key="4">
    <source>
        <dbReference type="Google" id="ProtNLM"/>
    </source>
</evidence>
<accession>A0A0H2S8F5</accession>
<protein>
    <recommendedName>
        <fullName evidence="4">CoA-dependent acyltransferase</fullName>
    </recommendedName>
</protein>
<keyword evidence="1" id="KW-0808">Transferase</keyword>
<keyword evidence="3" id="KW-1185">Reference proteome</keyword>
<proteinExistence type="predicted"/>
<dbReference type="SUPFAM" id="SSF52777">
    <property type="entry name" value="CoA-dependent acyltransferases"/>
    <property type="match status" value="1"/>
</dbReference>
<dbReference type="InterPro" id="IPR050317">
    <property type="entry name" value="Plant_Fungal_Acyltransferase"/>
</dbReference>
<dbReference type="AlphaFoldDB" id="A0A0H2S8F5"/>
<dbReference type="Gene3D" id="3.30.559.10">
    <property type="entry name" value="Chloramphenicol acetyltransferase-like domain"/>
    <property type="match status" value="1"/>
</dbReference>
<dbReference type="InterPro" id="IPR023213">
    <property type="entry name" value="CAT-like_dom_sf"/>
</dbReference>
<evidence type="ECO:0000313" key="3">
    <source>
        <dbReference type="Proteomes" id="UP000053477"/>
    </source>
</evidence>
<reference evidence="2 3" key="1">
    <citation type="submission" date="2015-04" db="EMBL/GenBank/DDBJ databases">
        <title>Complete genome sequence of Schizopora paradoxa KUC8140, a cosmopolitan wood degrader in East Asia.</title>
        <authorList>
            <consortium name="DOE Joint Genome Institute"/>
            <person name="Min B."/>
            <person name="Park H."/>
            <person name="Jang Y."/>
            <person name="Kim J.-J."/>
            <person name="Kim K.H."/>
            <person name="Pangilinan J."/>
            <person name="Lipzen A."/>
            <person name="Riley R."/>
            <person name="Grigoriev I.V."/>
            <person name="Spatafora J.W."/>
            <person name="Choi I.-G."/>
        </authorList>
    </citation>
    <scope>NUCLEOTIDE SEQUENCE [LARGE SCALE GENOMIC DNA]</scope>
    <source>
        <strain evidence="2 3">KUC8140</strain>
    </source>
</reference>
<dbReference type="GO" id="GO:0016747">
    <property type="term" value="F:acyltransferase activity, transferring groups other than amino-acyl groups"/>
    <property type="evidence" value="ECO:0007669"/>
    <property type="project" value="TreeGrafter"/>
</dbReference>
<dbReference type="OrthoDB" id="1862401at2759"/>
<dbReference type="Proteomes" id="UP000053477">
    <property type="component" value="Unassembled WGS sequence"/>
</dbReference>
<name>A0A0H2S8F5_9AGAM</name>
<evidence type="ECO:0000313" key="2">
    <source>
        <dbReference type="EMBL" id="KLO13161.1"/>
    </source>
</evidence>